<evidence type="ECO:0000313" key="2">
    <source>
        <dbReference type="EMBL" id="KAG2329059.1"/>
    </source>
</evidence>
<feature type="compositionally biased region" description="Basic and acidic residues" evidence="1">
    <location>
        <begin position="80"/>
        <end position="89"/>
    </location>
</feature>
<feature type="compositionally biased region" description="Basic residues" evidence="1">
    <location>
        <begin position="109"/>
        <end position="119"/>
    </location>
</feature>
<comment type="caution">
    <text evidence="2">The sequence shown here is derived from an EMBL/GenBank/DDBJ whole genome shotgun (WGS) entry which is preliminary data.</text>
</comment>
<gene>
    <name evidence="2" type="ORF">Bca52824_000239</name>
</gene>
<dbReference type="Proteomes" id="UP000886595">
    <property type="component" value="Unassembled WGS sequence"/>
</dbReference>
<evidence type="ECO:0000313" key="3">
    <source>
        <dbReference type="Proteomes" id="UP000886595"/>
    </source>
</evidence>
<feature type="compositionally biased region" description="Basic and acidic residues" evidence="1">
    <location>
        <begin position="46"/>
        <end position="67"/>
    </location>
</feature>
<organism evidence="2 3">
    <name type="scientific">Brassica carinata</name>
    <name type="common">Ethiopian mustard</name>
    <name type="synonym">Abyssinian cabbage</name>
    <dbReference type="NCBI Taxonomy" id="52824"/>
    <lineage>
        <taxon>Eukaryota</taxon>
        <taxon>Viridiplantae</taxon>
        <taxon>Streptophyta</taxon>
        <taxon>Embryophyta</taxon>
        <taxon>Tracheophyta</taxon>
        <taxon>Spermatophyta</taxon>
        <taxon>Magnoliopsida</taxon>
        <taxon>eudicotyledons</taxon>
        <taxon>Gunneridae</taxon>
        <taxon>Pentapetalae</taxon>
        <taxon>rosids</taxon>
        <taxon>malvids</taxon>
        <taxon>Brassicales</taxon>
        <taxon>Brassicaceae</taxon>
        <taxon>Brassiceae</taxon>
        <taxon>Brassica</taxon>
    </lineage>
</organism>
<feature type="region of interest" description="Disordered" evidence="1">
    <location>
        <begin position="46"/>
        <end position="89"/>
    </location>
</feature>
<proteinExistence type="predicted"/>
<dbReference type="EMBL" id="JAAMPC010000001">
    <property type="protein sequence ID" value="KAG2329059.1"/>
    <property type="molecule type" value="Genomic_DNA"/>
</dbReference>
<reference evidence="2 3" key="1">
    <citation type="submission" date="2020-02" db="EMBL/GenBank/DDBJ databases">
        <authorList>
            <person name="Ma Q."/>
            <person name="Huang Y."/>
            <person name="Song X."/>
            <person name="Pei D."/>
        </authorList>
    </citation>
    <scope>NUCLEOTIDE SEQUENCE [LARGE SCALE GENOMIC DNA]</scope>
    <source>
        <strain evidence="2">Sxm20200214</strain>
        <tissue evidence="2">Leaf</tissue>
    </source>
</reference>
<keyword evidence="3" id="KW-1185">Reference proteome</keyword>
<evidence type="ECO:0000256" key="1">
    <source>
        <dbReference type="SAM" id="MobiDB-lite"/>
    </source>
</evidence>
<feature type="region of interest" description="Disordered" evidence="1">
    <location>
        <begin position="106"/>
        <end position="129"/>
    </location>
</feature>
<sequence>MSVRLTCHQLKKKLKSQRKHFVSPRHSLHSQSLNIEISVSFVRSDFSHHKSSSDEEQQRGVKQKNEIAETSSSHVSAKGESSESFEKDWSEMQTLLENMKIEKNNTRNCLRRRTGTLRKKKEELETERR</sequence>
<accession>A0A8X7WFZ7</accession>
<feature type="compositionally biased region" description="Basic and acidic residues" evidence="1">
    <location>
        <begin position="120"/>
        <end position="129"/>
    </location>
</feature>
<dbReference type="AlphaFoldDB" id="A0A8X7WFZ7"/>
<name>A0A8X7WFZ7_BRACI</name>
<protein>
    <submittedName>
        <fullName evidence="2">Uncharacterized protein</fullName>
    </submittedName>
</protein>